<dbReference type="SUPFAM" id="SSF53474">
    <property type="entry name" value="alpha/beta-Hydrolases"/>
    <property type="match status" value="1"/>
</dbReference>
<feature type="region of interest" description="Disordered" evidence="1">
    <location>
        <begin position="1"/>
        <end position="24"/>
    </location>
</feature>
<evidence type="ECO:0000313" key="4">
    <source>
        <dbReference type="Proteomes" id="UP001596060"/>
    </source>
</evidence>
<evidence type="ECO:0000256" key="1">
    <source>
        <dbReference type="SAM" id="MobiDB-lite"/>
    </source>
</evidence>
<keyword evidence="3" id="KW-0378">Hydrolase</keyword>
<gene>
    <name evidence="3" type="ORF">ACFPN9_23975</name>
</gene>
<dbReference type="PANTHER" id="PTHR46438:SF2">
    <property type="entry name" value="ALPHA_BETA-HYDROLASES SUPERFAMILY PROTEIN"/>
    <property type="match status" value="1"/>
</dbReference>
<dbReference type="Gene3D" id="3.40.50.1820">
    <property type="entry name" value="alpha/beta hydrolase"/>
    <property type="match status" value="1"/>
</dbReference>
<organism evidence="3 4">
    <name type="scientific">Bosea massiliensis</name>
    <dbReference type="NCBI Taxonomy" id="151419"/>
    <lineage>
        <taxon>Bacteria</taxon>
        <taxon>Pseudomonadati</taxon>
        <taxon>Pseudomonadota</taxon>
        <taxon>Alphaproteobacteria</taxon>
        <taxon>Hyphomicrobiales</taxon>
        <taxon>Boseaceae</taxon>
        <taxon>Bosea</taxon>
    </lineage>
</organism>
<reference evidence="4" key="1">
    <citation type="journal article" date="2019" name="Int. J. Syst. Evol. Microbiol.">
        <title>The Global Catalogue of Microorganisms (GCM) 10K type strain sequencing project: providing services to taxonomists for standard genome sequencing and annotation.</title>
        <authorList>
            <consortium name="The Broad Institute Genomics Platform"/>
            <consortium name="The Broad Institute Genome Sequencing Center for Infectious Disease"/>
            <person name="Wu L."/>
            <person name="Ma J."/>
        </authorList>
    </citation>
    <scope>NUCLEOTIDE SEQUENCE [LARGE SCALE GENOMIC DNA]</scope>
    <source>
        <strain evidence="4">CCUG 43117</strain>
    </source>
</reference>
<sequence length="335" mass="35662">MPDPSTPAGAADPVSPSLPLPMPCQRHALPRGDGSLALLEDGAGPPLLLVHSVNAAASSYEVKPIFEALRARRRVFALDLPGFGLSSRGPDIYTVERYVEAILTAVRAVQAMSDGRPVAALALSLSSEFLARAALQQPDLFAGLALVTPTGFEAGAQHRRGGMPEARPRTALEKALTAPLWRSGLFGLLVSRPSMRFFLRRTFGGPPDPGLVDYAWQSAHQPGAAFAAFAFASGKLFSPDIRDVYEALELPVWLAHGTRGSFSDFSEAGWTMGKPNWEISAFDTGAFPHFQAPAAFLSRLERFLDALPGDTRQAPATATRAAPHLRIVAGGGEQA</sequence>
<dbReference type="Pfam" id="PF00561">
    <property type="entry name" value="Abhydrolase_1"/>
    <property type="match status" value="1"/>
</dbReference>
<dbReference type="GO" id="GO:0016787">
    <property type="term" value="F:hydrolase activity"/>
    <property type="evidence" value="ECO:0007669"/>
    <property type="project" value="UniProtKB-KW"/>
</dbReference>
<proteinExistence type="predicted"/>
<dbReference type="EMBL" id="JBHSLU010000082">
    <property type="protein sequence ID" value="MFC5508306.1"/>
    <property type="molecule type" value="Genomic_DNA"/>
</dbReference>
<dbReference type="Proteomes" id="UP001596060">
    <property type="component" value="Unassembled WGS sequence"/>
</dbReference>
<accession>A0ABW0P6L7</accession>
<dbReference type="PANTHER" id="PTHR46438">
    <property type="entry name" value="ALPHA/BETA-HYDROLASES SUPERFAMILY PROTEIN"/>
    <property type="match status" value="1"/>
</dbReference>
<evidence type="ECO:0000313" key="3">
    <source>
        <dbReference type="EMBL" id="MFC5508306.1"/>
    </source>
</evidence>
<dbReference type="InterPro" id="IPR029058">
    <property type="entry name" value="AB_hydrolase_fold"/>
</dbReference>
<evidence type="ECO:0000259" key="2">
    <source>
        <dbReference type="Pfam" id="PF00561"/>
    </source>
</evidence>
<comment type="caution">
    <text evidence="3">The sequence shown here is derived from an EMBL/GenBank/DDBJ whole genome shotgun (WGS) entry which is preliminary data.</text>
</comment>
<dbReference type="InterPro" id="IPR000073">
    <property type="entry name" value="AB_hydrolase_1"/>
</dbReference>
<feature type="domain" description="AB hydrolase-1" evidence="2">
    <location>
        <begin position="45"/>
        <end position="175"/>
    </location>
</feature>
<name>A0ABW0P6L7_9HYPH</name>
<protein>
    <submittedName>
        <fullName evidence="3">Alpha/beta fold hydrolase</fullName>
    </submittedName>
</protein>
<dbReference type="RefSeq" id="WP_377817731.1">
    <property type="nucleotide sequence ID" value="NZ_JBHSLU010000082.1"/>
</dbReference>
<keyword evidence="4" id="KW-1185">Reference proteome</keyword>